<proteinExistence type="predicted"/>
<reference evidence="1 2" key="1">
    <citation type="submission" date="2023-12" db="EMBL/GenBank/DDBJ databases">
        <title>Description of new species of Mycobacterium terrae complex isolated from sewage at the Sao Paulo Zoological Park Foundation in Brazil.</title>
        <authorList>
            <person name="Romagnoli C.L."/>
            <person name="Conceicao E.C."/>
            <person name="Machado E."/>
            <person name="Barreto L.B.P.F."/>
            <person name="Sharma A."/>
            <person name="Silva N.M."/>
            <person name="Marques L.E."/>
            <person name="Juliana M.A."/>
            <person name="Lourenco M.C.S."/>
            <person name="Digiampietri L.A."/>
            <person name="Suffys P.N."/>
            <person name="Viana-Niero C."/>
        </authorList>
    </citation>
    <scope>NUCLEOTIDE SEQUENCE [LARGE SCALE GENOMIC DNA]</scope>
    <source>
        <strain evidence="1 2">MYC123</strain>
    </source>
</reference>
<comment type="caution">
    <text evidence="1">The sequence shown here is derived from an EMBL/GenBank/DDBJ whole genome shotgun (WGS) entry which is preliminary data.</text>
</comment>
<dbReference type="InterPro" id="IPR019587">
    <property type="entry name" value="Polyketide_cyclase/dehydratase"/>
</dbReference>
<protein>
    <submittedName>
        <fullName evidence="1">SRPBCC family protein</fullName>
    </submittedName>
</protein>
<accession>A0ABU5YPZ9</accession>
<name>A0ABU5YPZ9_9MYCO</name>
<organism evidence="1 2">
    <name type="scientific">[Mycobacterium] zoologicum</name>
    <dbReference type="NCBI Taxonomy" id="2872311"/>
    <lineage>
        <taxon>Bacteria</taxon>
        <taxon>Bacillati</taxon>
        <taxon>Actinomycetota</taxon>
        <taxon>Actinomycetes</taxon>
        <taxon>Mycobacteriales</taxon>
        <taxon>Mycobacteriaceae</taxon>
        <taxon>Mycolicibacter</taxon>
    </lineage>
</organism>
<keyword evidence="2" id="KW-1185">Reference proteome</keyword>
<evidence type="ECO:0000313" key="2">
    <source>
        <dbReference type="Proteomes" id="UP001299046"/>
    </source>
</evidence>
<dbReference type="InterPro" id="IPR023393">
    <property type="entry name" value="START-like_dom_sf"/>
</dbReference>
<evidence type="ECO:0000313" key="1">
    <source>
        <dbReference type="EMBL" id="MEB3051930.1"/>
    </source>
</evidence>
<dbReference type="Proteomes" id="UP001299046">
    <property type="component" value="Unassembled WGS sequence"/>
</dbReference>
<sequence>MTDAAAPSATGTVQINAAPDVVYRLITDLSVLADCAEENVGMDWRTGDSARPGAVFVGHNRHGGRRWSTTCTVTDADPGKVFAFDVRSAVIPVARWEYRITSNPGGQGGCQVTESMWDRRPRWFVGIAGLVTGVKDRPTVNTEHIRITLERVKQRAENGG</sequence>
<dbReference type="Gene3D" id="3.30.530.20">
    <property type="match status" value="1"/>
</dbReference>
<dbReference type="RefSeq" id="WP_224861096.1">
    <property type="nucleotide sequence ID" value="NZ_JAYJJS010000035.1"/>
</dbReference>
<dbReference type="EMBL" id="JAYJJT010000030">
    <property type="protein sequence ID" value="MEB3051930.1"/>
    <property type="molecule type" value="Genomic_DNA"/>
</dbReference>
<gene>
    <name evidence="1" type="ORF">KV112_19655</name>
</gene>
<dbReference type="Pfam" id="PF10604">
    <property type="entry name" value="Polyketide_cyc2"/>
    <property type="match status" value="1"/>
</dbReference>
<dbReference type="SUPFAM" id="SSF55961">
    <property type="entry name" value="Bet v1-like"/>
    <property type="match status" value="1"/>
</dbReference>
<dbReference type="CDD" id="cd07812">
    <property type="entry name" value="SRPBCC"/>
    <property type="match status" value="1"/>
</dbReference>